<dbReference type="OrthoDB" id="2928749at2759"/>
<evidence type="ECO:0000256" key="1">
    <source>
        <dbReference type="SAM" id="MobiDB-lite"/>
    </source>
</evidence>
<protein>
    <submittedName>
        <fullName evidence="2">Uncharacterized protein</fullName>
    </submittedName>
</protein>
<evidence type="ECO:0000313" key="3">
    <source>
        <dbReference type="Proteomes" id="UP000186601"/>
    </source>
</evidence>
<comment type="caution">
    <text evidence="2">The sequence shown here is derived from an EMBL/GenBank/DDBJ whole genome shotgun (WGS) entry which is preliminary data.</text>
</comment>
<gene>
    <name evidence="2" type="ORF">PHLCEN_2v9257</name>
</gene>
<dbReference type="AlphaFoldDB" id="A0A2R6NRA0"/>
<dbReference type="STRING" id="98765.A0A2R6NRA0"/>
<keyword evidence="3" id="KW-1185">Reference proteome</keyword>
<feature type="region of interest" description="Disordered" evidence="1">
    <location>
        <begin position="228"/>
        <end position="257"/>
    </location>
</feature>
<feature type="compositionally biased region" description="Polar residues" evidence="1">
    <location>
        <begin position="229"/>
        <end position="246"/>
    </location>
</feature>
<accession>A0A2R6NRA0</accession>
<dbReference type="EMBL" id="MLYV02000917">
    <property type="protein sequence ID" value="PSR75216.1"/>
    <property type="molecule type" value="Genomic_DNA"/>
</dbReference>
<sequence length="289" mass="32167">MDLAFTADGGYFLIHPMEKKFRWRGVPQSLQERMELTGPEKVIAIHCITFGEDGAFFMGWSRADGKEQTWAVLKGQYPSLEKWLNEPNRRGSAKKLYIVLGPNGSFFALERGVETFEKGLPPSLSEKIREFRVNGLNVRRIQLGINGCYFVEASDGSRAWNVTDDYPDLRTHLNKQRLTKISTVNLSPYDSQHFFVAFNDGHAKWTLPASWVSDISAVAREYRRHKAVSSGSTLSQTNRPGNQQRKSSSSSSSSGPIRDLELTRKIVSTVGTVVTAGITVASAVGCTVM</sequence>
<evidence type="ECO:0000313" key="2">
    <source>
        <dbReference type="EMBL" id="PSR75216.1"/>
    </source>
</evidence>
<proteinExistence type="predicted"/>
<dbReference type="Proteomes" id="UP000186601">
    <property type="component" value="Unassembled WGS sequence"/>
</dbReference>
<reference evidence="2 3" key="1">
    <citation type="submission" date="2018-02" db="EMBL/GenBank/DDBJ databases">
        <title>Genome sequence of the basidiomycete white-rot fungus Phlebia centrifuga.</title>
        <authorList>
            <person name="Granchi Z."/>
            <person name="Peng M."/>
            <person name="de Vries R.P."/>
            <person name="Hilden K."/>
            <person name="Makela M.R."/>
            <person name="Grigoriev I."/>
            <person name="Riley R."/>
        </authorList>
    </citation>
    <scope>NUCLEOTIDE SEQUENCE [LARGE SCALE GENOMIC DNA]</scope>
    <source>
        <strain evidence="2 3">FBCC195</strain>
    </source>
</reference>
<name>A0A2R6NRA0_9APHY</name>
<organism evidence="2 3">
    <name type="scientific">Hermanssonia centrifuga</name>
    <dbReference type="NCBI Taxonomy" id="98765"/>
    <lineage>
        <taxon>Eukaryota</taxon>
        <taxon>Fungi</taxon>
        <taxon>Dikarya</taxon>
        <taxon>Basidiomycota</taxon>
        <taxon>Agaricomycotina</taxon>
        <taxon>Agaricomycetes</taxon>
        <taxon>Polyporales</taxon>
        <taxon>Meruliaceae</taxon>
        <taxon>Hermanssonia</taxon>
    </lineage>
</organism>